<gene>
    <name evidence="1" type="ORF">K441DRAFT_588891</name>
</gene>
<name>A0ACC8EPU8_9PEZI</name>
<organism evidence="1 2">
    <name type="scientific">Cenococcum geophilum 1.58</name>
    <dbReference type="NCBI Taxonomy" id="794803"/>
    <lineage>
        <taxon>Eukaryota</taxon>
        <taxon>Fungi</taxon>
        <taxon>Dikarya</taxon>
        <taxon>Ascomycota</taxon>
        <taxon>Pezizomycotina</taxon>
        <taxon>Dothideomycetes</taxon>
        <taxon>Pleosporomycetidae</taxon>
        <taxon>Gloniales</taxon>
        <taxon>Gloniaceae</taxon>
        <taxon>Cenococcum</taxon>
    </lineage>
</organism>
<feature type="non-terminal residue" evidence="1">
    <location>
        <position position="1"/>
    </location>
</feature>
<accession>A0ACC8EPU8</accession>
<reference evidence="1 2" key="1">
    <citation type="journal article" date="2016" name="Nat. Commun.">
        <title>Ectomycorrhizal ecology is imprinted in the genome of the dominant symbiotic fungus Cenococcum geophilum.</title>
        <authorList>
            <consortium name="DOE Joint Genome Institute"/>
            <person name="Peter M."/>
            <person name="Kohler A."/>
            <person name="Ohm R.A."/>
            <person name="Kuo A."/>
            <person name="Krutzmann J."/>
            <person name="Morin E."/>
            <person name="Arend M."/>
            <person name="Barry K.W."/>
            <person name="Binder M."/>
            <person name="Choi C."/>
            <person name="Clum A."/>
            <person name="Copeland A."/>
            <person name="Grisel N."/>
            <person name="Haridas S."/>
            <person name="Kipfer T."/>
            <person name="LaButti K."/>
            <person name="Lindquist E."/>
            <person name="Lipzen A."/>
            <person name="Maire R."/>
            <person name="Meier B."/>
            <person name="Mihaltcheva S."/>
            <person name="Molinier V."/>
            <person name="Murat C."/>
            <person name="Poggeler S."/>
            <person name="Quandt C.A."/>
            <person name="Sperisen C."/>
            <person name="Tritt A."/>
            <person name="Tisserant E."/>
            <person name="Crous P.W."/>
            <person name="Henrissat B."/>
            <person name="Nehls U."/>
            <person name="Egli S."/>
            <person name="Spatafora J.W."/>
            <person name="Grigoriev I.V."/>
            <person name="Martin F.M."/>
        </authorList>
    </citation>
    <scope>NUCLEOTIDE SEQUENCE [LARGE SCALE GENOMIC DNA]</scope>
    <source>
        <strain evidence="1 2">1.58</strain>
    </source>
</reference>
<evidence type="ECO:0000313" key="1">
    <source>
        <dbReference type="EMBL" id="OCK88404.1"/>
    </source>
</evidence>
<proteinExistence type="predicted"/>
<evidence type="ECO:0000313" key="2">
    <source>
        <dbReference type="Proteomes" id="UP000250078"/>
    </source>
</evidence>
<dbReference type="EMBL" id="KV748243">
    <property type="protein sequence ID" value="OCK88404.1"/>
    <property type="molecule type" value="Genomic_DNA"/>
</dbReference>
<dbReference type="Proteomes" id="UP000250078">
    <property type="component" value="Unassembled WGS sequence"/>
</dbReference>
<sequence>ARVRHDLNLFGMLSENECPSATVIEIAIRTKPSLELMSRLLKFLVSHNMVQEIEEDRFAPSKITRYLAIPGIRAGIYYAVENCALPYLALPDFLALHKYEPATDPMDSPFQLGQRTESHLFQWALSKPARMTAFNEYMSV</sequence>
<keyword evidence="2" id="KW-1185">Reference proteome</keyword>
<protein>
    <submittedName>
        <fullName evidence="1">Uncharacterized protein</fullName>
    </submittedName>
</protein>